<dbReference type="AlphaFoldDB" id="A0A1Z1FDT9"/>
<sequence>MTTSYRRSVRVSLLALSGALALAPGLACAQDAPLVRPGAPGQASTALSPEQAIAVAQAGYSPADVRFMQDMIHHHYQAIEMVELVRGRTNDEDLLSLASRIEASQDDEIAFMQGWLTERGETAPDPATHAGMGHGHAMSDRRKAMSGMATPEQMAALAAAKGTEFDRQFLTLMIAHHNGAIEMVDHLLDQSGSAYDPVLFNFTTDVTTEQQAEIDGMVGVLAKLTDDPRTGLSAGYADAGKSARNMALVGELRKPAGFYDPANPSNLPPAIPAETESEDPSYGKRGSHLSFANTDMAFRGDLMVAGNYHGFNIYRLGSDGMPALVSSVVCPGGQGDVSIVGDMLIMSVEQRSARVDCGLQGIDEDVSKDRMLGLRIFDISNPALPRQTAVVQNCRGSHTHSVVSGPGQGGSDDKIIVYVSGTGGVRDEEELAGCVAGLPGDENSALFSIDVVEIPVADPSRARIVDSPRVFADTASGEIAGLWRGGDHGDGTQETRTTDQCHDITVFPSLNLAAGACSGNGIILDISDPLKPRRIDAVTDKGFAYWHSATFNNRGDKVVFTDEWGGGMRPRCRVFDPGDWGADAVYDIKDGKLAYRSHYKLPAAQGEKENCVAHNGSIVPVPGRDIFAQAWYQGGLSIMDFTDSANPVEIAHFDRGPVSDEHQILGGYWSTYFYKGHVYGTEIVRGIDVLTLEPSDHLTQNEIDAAALAQEVNDTFNPQQQFPVQWPADPVVALAYIDQLRRAGVDAALIDPLAASLEAMKAGSGSKAAVKSAAAPLASANLDPAQGWRKDALIEVIGELTA</sequence>
<feature type="region of interest" description="Disordered" evidence="1">
    <location>
        <begin position="261"/>
        <end position="284"/>
    </location>
</feature>
<dbReference type="KEGG" id="cman:A9D14_12990"/>
<name>A0A1Z1FDT9_9SPHN</name>
<organism evidence="4 5">
    <name type="scientific">Croceicoccus marinus</name>
    <dbReference type="NCBI Taxonomy" id="450378"/>
    <lineage>
        <taxon>Bacteria</taxon>
        <taxon>Pseudomonadati</taxon>
        <taxon>Pseudomonadota</taxon>
        <taxon>Alphaproteobacteria</taxon>
        <taxon>Sphingomonadales</taxon>
        <taxon>Erythrobacteraceae</taxon>
        <taxon>Croceicoccus</taxon>
    </lineage>
</organism>
<dbReference type="RefSeq" id="WP_066847168.1">
    <property type="nucleotide sequence ID" value="NZ_CP019602.1"/>
</dbReference>
<dbReference type="PANTHER" id="PTHR36933">
    <property type="entry name" value="SLL0788 PROTEIN"/>
    <property type="match status" value="1"/>
</dbReference>
<feature type="domain" description="DUF305" evidence="3">
    <location>
        <begin position="64"/>
        <end position="219"/>
    </location>
</feature>
<evidence type="ECO:0000259" key="3">
    <source>
        <dbReference type="Pfam" id="PF03713"/>
    </source>
</evidence>
<dbReference type="Proteomes" id="UP000195807">
    <property type="component" value="Chromosome"/>
</dbReference>
<feature type="signal peptide" evidence="2">
    <location>
        <begin position="1"/>
        <end position="29"/>
    </location>
</feature>
<dbReference type="InterPro" id="IPR012347">
    <property type="entry name" value="Ferritin-like"/>
</dbReference>
<evidence type="ECO:0000313" key="5">
    <source>
        <dbReference type="Proteomes" id="UP000195807"/>
    </source>
</evidence>
<dbReference type="Gene3D" id="1.20.1260.10">
    <property type="match status" value="1"/>
</dbReference>
<dbReference type="EMBL" id="CP019602">
    <property type="protein sequence ID" value="ARU16915.1"/>
    <property type="molecule type" value="Genomic_DNA"/>
</dbReference>
<accession>A0A1Z1FDT9</accession>
<proteinExistence type="predicted"/>
<dbReference type="InterPro" id="IPR005183">
    <property type="entry name" value="DUF305_CopM-like"/>
</dbReference>
<dbReference type="SUPFAM" id="SSF75011">
    <property type="entry name" value="3-carboxy-cis,cis-mucoante lactonizing enzyme"/>
    <property type="match status" value="1"/>
</dbReference>
<keyword evidence="5" id="KW-1185">Reference proteome</keyword>
<reference evidence="4 5" key="1">
    <citation type="submission" date="2017-01" db="EMBL/GenBank/DDBJ databases">
        <title>Complete genome sequence of esterase-producing bacterium Croceicoccus marinus E4A9.</title>
        <authorList>
            <person name="Wu Y.-H."/>
            <person name="Cheng H."/>
            <person name="Xu L."/>
            <person name="Huo Y.-Y."/>
            <person name="Wang C.-S."/>
            <person name="Xu X.-W."/>
        </authorList>
    </citation>
    <scope>NUCLEOTIDE SEQUENCE [LARGE SCALE GENOMIC DNA]</scope>
    <source>
        <strain evidence="4 5">E4A9</strain>
    </source>
</reference>
<gene>
    <name evidence="4" type="ORF">A9D14_12990</name>
</gene>
<dbReference type="PANTHER" id="PTHR36933:SF1">
    <property type="entry name" value="SLL0788 PROTEIN"/>
    <property type="match status" value="1"/>
</dbReference>
<evidence type="ECO:0000256" key="2">
    <source>
        <dbReference type="SAM" id="SignalP"/>
    </source>
</evidence>
<protein>
    <submittedName>
        <fullName evidence="4">DUF305 domain-containing protein</fullName>
    </submittedName>
</protein>
<dbReference type="OrthoDB" id="517560at2"/>
<dbReference type="Pfam" id="PF03713">
    <property type="entry name" value="DUF305"/>
    <property type="match status" value="1"/>
</dbReference>
<evidence type="ECO:0000256" key="1">
    <source>
        <dbReference type="SAM" id="MobiDB-lite"/>
    </source>
</evidence>
<evidence type="ECO:0000313" key="4">
    <source>
        <dbReference type="EMBL" id="ARU16915.1"/>
    </source>
</evidence>
<dbReference type="STRING" id="450378.GCA_001661675_02608"/>
<feature type="chain" id="PRO_5011613772" evidence="2">
    <location>
        <begin position="30"/>
        <end position="802"/>
    </location>
</feature>
<keyword evidence="2" id="KW-0732">Signal</keyword>